<evidence type="ECO:0008006" key="4">
    <source>
        <dbReference type="Google" id="ProtNLM"/>
    </source>
</evidence>
<organism evidence="2 3">
    <name type="scientific">Blepharisma stoltei</name>
    <dbReference type="NCBI Taxonomy" id="1481888"/>
    <lineage>
        <taxon>Eukaryota</taxon>
        <taxon>Sar</taxon>
        <taxon>Alveolata</taxon>
        <taxon>Ciliophora</taxon>
        <taxon>Postciliodesmatophora</taxon>
        <taxon>Heterotrichea</taxon>
        <taxon>Heterotrichida</taxon>
        <taxon>Blepharismidae</taxon>
        <taxon>Blepharisma</taxon>
    </lineage>
</organism>
<proteinExistence type="predicted"/>
<sequence length="627" mass="73920">MIKSKSNAATPYLKNFSNLQSSLSGSSSSCRFSLTNLNQNSVYLAQSSNHQDKTDPTRNPTNPEVAPQKPSSKISPQPGTIIRQSIPKSVALFDIPLFLWIDYKNLIQDYINTPEDYETTESLVVLDHHYQKHEGTASEYSAKNYFSPENFNNYLTRNVYIDKKPWLRSINILYKKENLSSLLELYQQINDTKYSWISFIKHQRKMLMKQQRLEAAARAEKDLEDQRELLQELSRINRPFLVSGKTGVKTSKHIVCKTKRKNQNIQKKLNSLEERSEYGEQKLEQMHEAWQKNVKKTTLIILSLNIKIRKSREKFLEIGLKSANRPLLFYIFSAMLFFTRISHEKTQVAKISSQSLKNWKKKRIFLILKDFSTKKQRTLIYIEKMKNYLKMREKLRILYYWKLFSYTSKVKNYYKRIANKFYQERLKTKKFYELKTETIINKGQRKRIKLLANGEEDGFSKDNVIIEQKHFLSVALIQIVKGLSSHQQRAFIFQQKLKTLEDYISNKHYLSLYAKEGNVWILRQKGLGEHRSCLELTRKPLFPTVQLSARSKNHGIHAKSVDDVQIIKHIHENYATQQKRYNSITPSISSRYQEIENSRAKFSELQETSELWISSEKNIENFHEQNE</sequence>
<feature type="region of interest" description="Disordered" evidence="1">
    <location>
        <begin position="48"/>
        <end position="79"/>
    </location>
</feature>
<accession>A0AAU9JQC4</accession>
<evidence type="ECO:0000256" key="1">
    <source>
        <dbReference type="SAM" id="MobiDB-lite"/>
    </source>
</evidence>
<dbReference type="AlphaFoldDB" id="A0AAU9JQC4"/>
<dbReference type="EMBL" id="CAJZBQ010000040">
    <property type="protein sequence ID" value="CAG9326492.1"/>
    <property type="molecule type" value="Genomic_DNA"/>
</dbReference>
<name>A0AAU9JQC4_9CILI</name>
<evidence type="ECO:0000313" key="3">
    <source>
        <dbReference type="Proteomes" id="UP001162131"/>
    </source>
</evidence>
<reference evidence="2" key="1">
    <citation type="submission" date="2021-09" db="EMBL/GenBank/DDBJ databases">
        <authorList>
            <consortium name="AG Swart"/>
            <person name="Singh M."/>
            <person name="Singh A."/>
            <person name="Seah K."/>
            <person name="Emmerich C."/>
        </authorList>
    </citation>
    <scope>NUCLEOTIDE SEQUENCE</scope>
    <source>
        <strain evidence="2">ATCC30299</strain>
    </source>
</reference>
<gene>
    <name evidence="2" type="ORF">BSTOLATCC_MIC40918</name>
</gene>
<dbReference type="PROSITE" id="PS51257">
    <property type="entry name" value="PROKAR_LIPOPROTEIN"/>
    <property type="match status" value="1"/>
</dbReference>
<feature type="compositionally biased region" description="Low complexity" evidence="1">
    <location>
        <begin position="67"/>
        <end position="78"/>
    </location>
</feature>
<protein>
    <recommendedName>
        <fullName evidence="4">Ycf1</fullName>
    </recommendedName>
</protein>
<comment type="caution">
    <text evidence="2">The sequence shown here is derived from an EMBL/GenBank/DDBJ whole genome shotgun (WGS) entry which is preliminary data.</text>
</comment>
<dbReference type="Proteomes" id="UP001162131">
    <property type="component" value="Unassembled WGS sequence"/>
</dbReference>
<evidence type="ECO:0000313" key="2">
    <source>
        <dbReference type="EMBL" id="CAG9326492.1"/>
    </source>
</evidence>
<keyword evidence="3" id="KW-1185">Reference proteome</keyword>